<reference evidence="1" key="1">
    <citation type="journal article" date="2021" name="Proc. Natl. Acad. Sci. U.S.A.">
        <title>A Catalog of Tens of Thousands of Viruses from Human Metagenomes Reveals Hidden Associations with Chronic Diseases.</title>
        <authorList>
            <person name="Tisza M.J."/>
            <person name="Buck C.B."/>
        </authorList>
    </citation>
    <scope>NUCLEOTIDE SEQUENCE</scope>
    <source>
        <strain evidence="1">CtCuG14</strain>
    </source>
</reference>
<proteinExistence type="predicted"/>
<sequence>MIDTIVKFVNVLLNSGSAIWEAFKAVKKLFKK</sequence>
<accession>A0A8S5MTH1</accession>
<protein>
    <submittedName>
        <fullName evidence="1">Uncharacterized protein</fullName>
    </submittedName>
</protein>
<name>A0A8S5MTH1_9VIRU</name>
<dbReference type="EMBL" id="BK014977">
    <property type="protein sequence ID" value="DAD85235.1"/>
    <property type="molecule type" value="Genomic_DNA"/>
</dbReference>
<evidence type="ECO:0000313" key="1">
    <source>
        <dbReference type="EMBL" id="DAD85235.1"/>
    </source>
</evidence>
<organism evidence="1">
    <name type="scientific">Microviridae sp. ctCuG14</name>
    <dbReference type="NCBI Taxonomy" id="2826731"/>
    <lineage>
        <taxon>Viruses</taxon>
        <taxon>Monodnaviria</taxon>
        <taxon>Sangervirae</taxon>
        <taxon>Phixviricota</taxon>
        <taxon>Malgrandaviricetes</taxon>
        <taxon>Petitvirales</taxon>
        <taxon>Microviridae</taxon>
    </lineage>
</organism>